<organism evidence="3 4">
    <name type="scientific">Ferirhizobium litorale</name>
    <dbReference type="NCBI Taxonomy" id="2927786"/>
    <lineage>
        <taxon>Bacteria</taxon>
        <taxon>Pseudomonadati</taxon>
        <taxon>Pseudomonadota</taxon>
        <taxon>Alphaproteobacteria</taxon>
        <taxon>Hyphomicrobiales</taxon>
        <taxon>Rhizobiaceae</taxon>
        <taxon>Ferirhizobium</taxon>
    </lineage>
</organism>
<dbReference type="InterPro" id="IPR014710">
    <property type="entry name" value="RmlC-like_jellyroll"/>
</dbReference>
<evidence type="ECO:0000313" key="3">
    <source>
        <dbReference type="EMBL" id="MDI7922007.1"/>
    </source>
</evidence>
<evidence type="ECO:0000259" key="2">
    <source>
        <dbReference type="Pfam" id="PF07883"/>
    </source>
</evidence>
<reference evidence="3" key="1">
    <citation type="submission" date="2022-03" db="EMBL/GenBank/DDBJ databases">
        <title>Fererhizobium litorale gen. nov., sp. nov., isolated from sandy sediments of the Sea of Japan seashore.</title>
        <authorList>
            <person name="Romanenko L."/>
            <person name="Kurilenko V."/>
            <person name="Otstavnykh N."/>
            <person name="Svetashev V."/>
            <person name="Tekutyeva L."/>
            <person name="Isaeva M."/>
            <person name="Mikhailov V."/>
        </authorList>
    </citation>
    <scope>NUCLEOTIDE SEQUENCE</scope>
    <source>
        <strain evidence="3">KMM 9576</strain>
    </source>
</reference>
<dbReference type="InterPro" id="IPR051610">
    <property type="entry name" value="GPI/OXD"/>
</dbReference>
<dbReference type="Gene3D" id="2.60.120.10">
    <property type="entry name" value="Jelly Rolls"/>
    <property type="match status" value="1"/>
</dbReference>
<dbReference type="PANTHER" id="PTHR35848:SF6">
    <property type="entry name" value="CUPIN TYPE-2 DOMAIN-CONTAINING PROTEIN"/>
    <property type="match status" value="1"/>
</dbReference>
<dbReference type="InterPro" id="IPR011051">
    <property type="entry name" value="RmlC_Cupin_sf"/>
</dbReference>
<sequence length="142" mass="15553">MSTRDHMFLYPKDVTIFGFDWGELALTVAPEVNGSERFSGGVVDLPSGKGHARHNHPGAEEIIFVISGNGEQMIEDENGNPTVHPVGPGCTIYIPESRFHSTTNTGDGPMQLFVVYSPAGPERALRELPDFRLIPPAERHSQ</sequence>
<dbReference type="Proteomes" id="UP001161580">
    <property type="component" value="Unassembled WGS sequence"/>
</dbReference>
<keyword evidence="4" id="KW-1185">Reference proteome</keyword>
<proteinExistence type="predicted"/>
<dbReference type="GO" id="GO:0046872">
    <property type="term" value="F:metal ion binding"/>
    <property type="evidence" value="ECO:0007669"/>
    <property type="project" value="UniProtKB-KW"/>
</dbReference>
<feature type="domain" description="Cupin type-2" evidence="2">
    <location>
        <begin position="42"/>
        <end position="116"/>
    </location>
</feature>
<dbReference type="InterPro" id="IPR013096">
    <property type="entry name" value="Cupin_2"/>
</dbReference>
<dbReference type="SUPFAM" id="SSF51182">
    <property type="entry name" value="RmlC-like cupins"/>
    <property type="match status" value="1"/>
</dbReference>
<dbReference type="AlphaFoldDB" id="A0AAE3QA65"/>
<dbReference type="EMBL" id="JALDYZ010000003">
    <property type="protein sequence ID" value="MDI7922007.1"/>
    <property type="molecule type" value="Genomic_DNA"/>
</dbReference>
<keyword evidence="1" id="KW-0479">Metal-binding</keyword>
<comment type="caution">
    <text evidence="3">The sequence shown here is derived from an EMBL/GenBank/DDBJ whole genome shotgun (WGS) entry which is preliminary data.</text>
</comment>
<name>A0AAE3QA65_9HYPH</name>
<protein>
    <submittedName>
        <fullName evidence="3">Cupin domain-containing protein</fullName>
    </submittedName>
</protein>
<dbReference type="Pfam" id="PF07883">
    <property type="entry name" value="Cupin_2"/>
    <property type="match status" value="1"/>
</dbReference>
<gene>
    <name evidence="3" type="ORF">MRS75_07875</name>
</gene>
<dbReference type="PANTHER" id="PTHR35848">
    <property type="entry name" value="OXALATE-BINDING PROTEIN"/>
    <property type="match status" value="1"/>
</dbReference>
<accession>A0AAE3QA65</accession>
<dbReference type="RefSeq" id="WP_311785979.1">
    <property type="nucleotide sequence ID" value="NZ_JALDYY010000003.1"/>
</dbReference>
<evidence type="ECO:0000313" key="4">
    <source>
        <dbReference type="Proteomes" id="UP001161580"/>
    </source>
</evidence>
<evidence type="ECO:0000256" key="1">
    <source>
        <dbReference type="ARBA" id="ARBA00022723"/>
    </source>
</evidence>